<organism evidence="3 4">
    <name type="scientific">Lentinula lateritia</name>
    <dbReference type="NCBI Taxonomy" id="40482"/>
    <lineage>
        <taxon>Eukaryota</taxon>
        <taxon>Fungi</taxon>
        <taxon>Dikarya</taxon>
        <taxon>Basidiomycota</taxon>
        <taxon>Agaricomycotina</taxon>
        <taxon>Agaricomycetes</taxon>
        <taxon>Agaricomycetidae</taxon>
        <taxon>Agaricales</taxon>
        <taxon>Marasmiineae</taxon>
        <taxon>Omphalotaceae</taxon>
        <taxon>Lentinula</taxon>
    </lineage>
</organism>
<evidence type="ECO:0000313" key="4">
    <source>
        <dbReference type="Proteomes" id="UP001150238"/>
    </source>
</evidence>
<feature type="region of interest" description="Disordered" evidence="1">
    <location>
        <begin position="1"/>
        <end position="64"/>
    </location>
</feature>
<comment type="caution">
    <text evidence="3">The sequence shown here is derived from an EMBL/GenBank/DDBJ whole genome shotgun (WGS) entry which is preliminary data.</text>
</comment>
<accession>A0A9W9DWQ3</accession>
<reference evidence="3" key="2">
    <citation type="journal article" date="2023" name="Proc. Natl. Acad. Sci. U.S.A.">
        <title>A global phylogenomic analysis of the shiitake genus Lentinula.</title>
        <authorList>
            <person name="Sierra-Patev S."/>
            <person name="Min B."/>
            <person name="Naranjo-Ortiz M."/>
            <person name="Looney B."/>
            <person name="Konkel Z."/>
            <person name="Slot J.C."/>
            <person name="Sakamoto Y."/>
            <person name="Steenwyk J.L."/>
            <person name="Rokas A."/>
            <person name="Carro J."/>
            <person name="Camarero S."/>
            <person name="Ferreira P."/>
            <person name="Molpeceres G."/>
            <person name="Ruiz-Duenas F.J."/>
            <person name="Serrano A."/>
            <person name="Henrissat B."/>
            <person name="Drula E."/>
            <person name="Hughes K.W."/>
            <person name="Mata J.L."/>
            <person name="Ishikawa N.K."/>
            <person name="Vargas-Isla R."/>
            <person name="Ushijima S."/>
            <person name="Smith C.A."/>
            <person name="Donoghue J."/>
            <person name="Ahrendt S."/>
            <person name="Andreopoulos W."/>
            <person name="He G."/>
            <person name="LaButti K."/>
            <person name="Lipzen A."/>
            <person name="Ng V."/>
            <person name="Riley R."/>
            <person name="Sandor L."/>
            <person name="Barry K."/>
            <person name="Martinez A.T."/>
            <person name="Xiao Y."/>
            <person name="Gibbons J.G."/>
            <person name="Terashima K."/>
            <person name="Grigoriev I.V."/>
            <person name="Hibbett D."/>
        </authorList>
    </citation>
    <scope>NUCLEOTIDE SEQUENCE</scope>
    <source>
        <strain evidence="3">Sp2 HRB7682 ss15</strain>
    </source>
</reference>
<reference evidence="3" key="1">
    <citation type="submission" date="2022-08" db="EMBL/GenBank/DDBJ databases">
        <authorList>
            <consortium name="DOE Joint Genome Institute"/>
            <person name="Min B."/>
            <person name="Riley R."/>
            <person name="Sierra-Patev S."/>
            <person name="Naranjo-Ortiz M."/>
            <person name="Looney B."/>
            <person name="Konkel Z."/>
            <person name="Slot J.C."/>
            <person name="Sakamoto Y."/>
            <person name="Steenwyk J.L."/>
            <person name="Rokas A."/>
            <person name="Carro J."/>
            <person name="Camarero S."/>
            <person name="Ferreira P."/>
            <person name="Molpeceres G."/>
            <person name="Ruiz-Duenas F.J."/>
            <person name="Serrano A."/>
            <person name="Henrissat B."/>
            <person name="Drula E."/>
            <person name="Hughes K.W."/>
            <person name="Mata J.L."/>
            <person name="Ishikawa N.K."/>
            <person name="Vargas-Isla R."/>
            <person name="Ushijima S."/>
            <person name="Smith C.A."/>
            <person name="Ahrendt S."/>
            <person name="Andreopoulos W."/>
            <person name="He G."/>
            <person name="Labutti K."/>
            <person name="Lipzen A."/>
            <person name="Ng V."/>
            <person name="Sandor L."/>
            <person name="Barry K."/>
            <person name="Martinez A.T."/>
            <person name="Xiao Y."/>
            <person name="Gibbons J.G."/>
            <person name="Terashima K."/>
            <person name="Hibbett D.S."/>
            <person name="Grigoriev I.V."/>
        </authorList>
    </citation>
    <scope>NUCLEOTIDE SEQUENCE</scope>
    <source>
        <strain evidence="3">Sp2 HRB7682 ss15</strain>
    </source>
</reference>
<evidence type="ECO:0000256" key="2">
    <source>
        <dbReference type="SAM" id="Phobius"/>
    </source>
</evidence>
<feature type="region of interest" description="Disordered" evidence="1">
    <location>
        <begin position="307"/>
        <end position="341"/>
    </location>
</feature>
<keyword evidence="2" id="KW-0472">Membrane</keyword>
<keyword evidence="2" id="KW-1133">Transmembrane helix</keyword>
<feature type="compositionally biased region" description="Basic residues" evidence="1">
    <location>
        <begin position="1"/>
        <end position="10"/>
    </location>
</feature>
<keyword evidence="2" id="KW-0812">Transmembrane</keyword>
<feature type="compositionally biased region" description="Polar residues" evidence="1">
    <location>
        <begin position="48"/>
        <end position="64"/>
    </location>
</feature>
<feature type="compositionally biased region" description="Polar residues" evidence="1">
    <location>
        <begin position="307"/>
        <end position="333"/>
    </location>
</feature>
<name>A0A9W9DWQ3_9AGAR</name>
<evidence type="ECO:0000313" key="3">
    <source>
        <dbReference type="EMBL" id="KAJ4488813.1"/>
    </source>
</evidence>
<sequence>MAKTRPRKRSPSLNAESPSKKRSKHSTSGSASESDLSDIPPEVPKNPLISTSDVETTTPLVATQDSVTRSAVPISPVAEATNAAGGDFSTTNKLSFDSALDIPLPNSDDDFSSDEDDGAASAPVIVKSVASTTSTNRTVLDEVLQPDCMKNHYLGLPWVPPPSKLLPYSSASADAHEVENADFDLLCTTLSLNAVARLKLGLVFSRYKNVVNLSKAPQSSLLRNYEGYASVADLGGPRRELAILVLTGVCVGSHLHQPTGSTGFKNKKMLLKLFNQEYELAEGQLGAYYHSDSFYGPMSSGTLTFQTKKENQQGGASRPFSGSPSKGNRSKFVSGSPRKSAVTTGSEQFTIKNLTVSPFLEWDAEIPVYDGRARSQSKYQGFSFAPKDWDSLTSLPRYLKELPDDAVVTVGFTLTAWSVAELPTAHFFIAFVILLALPVKN</sequence>
<dbReference type="AlphaFoldDB" id="A0A9W9DWQ3"/>
<feature type="transmembrane region" description="Helical" evidence="2">
    <location>
        <begin position="406"/>
        <end position="437"/>
    </location>
</feature>
<dbReference type="Proteomes" id="UP001150238">
    <property type="component" value="Unassembled WGS sequence"/>
</dbReference>
<evidence type="ECO:0000256" key="1">
    <source>
        <dbReference type="SAM" id="MobiDB-lite"/>
    </source>
</evidence>
<proteinExistence type="predicted"/>
<dbReference type="EMBL" id="JANVFS010000008">
    <property type="protein sequence ID" value="KAJ4488813.1"/>
    <property type="molecule type" value="Genomic_DNA"/>
</dbReference>
<gene>
    <name evidence="3" type="ORF">C8J55DRAFT_557805</name>
</gene>
<protein>
    <submittedName>
        <fullName evidence="3">Uncharacterized protein</fullName>
    </submittedName>
</protein>